<dbReference type="OrthoDB" id="9772484at2"/>
<dbReference type="Gene3D" id="3.40.50.620">
    <property type="entry name" value="HUPs"/>
    <property type="match status" value="1"/>
</dbReference>
<feature type="site" description="Electron transfer via tryptophanyl radical" evidence="13">
    <location>
        <position position="312"/>
    </location>
</feature>
<dbReference type="GO" id="GO:0009416">
    <property type="term" value="P:response to light stimulus"/>
    <property type="evidence" value="ECO:0007669"/>
    <property type="project" value="TreeGrafter"/>
</dbReference>
<dbReference type="InterPro" id="IPR014729">
    <property type="entry name" value="Rossmann-like_a/b/a_fold"/>
</dbReference>
<dbReference type="PANTHER" id="PTHR11455:SF9">
    <property type="entry name" value="CRYPTOCHROME CIRCADIAN CLOCK 5 ISOFORM X1"/>
    <property type="match status" value="1"/>
</dbReference>
<evidence type="ECO:0000256" key="6">
    <source>
        <dbReference type="ARBA" id="ARBA00022827"/>
    </source>
</evidence>
<evidence type="ECO:0000256" key="12">
    <source>
        <dbReference type="PIRSR" id="PIRSR602081-1"/>
    </source>
</evidence>
<organism evidence="16 17">
    <name type="scientific">Kushneria phyllosphaerae</name>
    <dbReference type="NCBI Taxonomy" id="2100822"/>
    <lineage>
        <taxon>Bacteria</taxon>
        <taxon>Pseudomonadati</taxon>
        <taxon>Pseudomonadota</taxon>
        <taxon>Gammaproteobacteria</taxon>
        <taxon>Oceanospirillales</taxon>
        <taxon>Halomonadaceae</taxon>
        <taxon>Kushneria</taxon>
    </lineage>
</organism>
<dbReference type="Gene3D" id="1.10.579.10">
    <property type="entry name" value="DNA Cyclobutane Dipyrimidine Photolyase, subunit A, domain 3"/>
    <property type="match status" value="1"/>
</dbReference>
<dbReference type="Proteomes" id="UP000244934">
    <property type="component" value="Unassembled WGS sequence"/>
</dbReference>
<dbReference type="Gene3D" id="1.25.40.80">
    <property type="match status" value="1"/>
</dbReference>
<dbReference type="SUPFAM" id="SSF48173">
    <property type="entry name" value="Cryptochrome/photolyase FAD-binding domain"/>
    <property type="match status" value="1"/>
</dbReference>
<keyword evidence="17" id="KW-1185">Reference proteome</keyword>
<dbReference type="PROSITE" id="PS00394">
    <property type="entry name" value="DNA_PHOTOLYASES_1_1"/>
    <property type="match status" value="1"/>
</dbReference>
<dbReference type="GO" id="GO:0000719">
    <property type="term" value="P:photoreactive repair"/>
    <property type="evidence" value="ECO:0007669"/>
    <property type="project" value="UniProtKB-ARBA"/>
</dbReference>
<dbReference type="PRINTS" id="PR00147">
    <property type="entry name" value="DNAPHOTLYASE"/>
</dbReference>
<reference evidence="17" key="1">
    <citation type="submission" date="2018-03" db="EMBL/GenBank/DDBJ databases">
        <authorList>
            <person name="Navarro De La Torre S."/>
        </authorList>
    </citation>
    <scope>NUCLEOTIDE SEQUENCE [LARGE SCALE GENOMIC DNA]</scope>
    <source>
        <strain evidence="17">EAod3</strain>
    </source>
</reference>
<feature type="site" description="Electron transfer via tryptophanyl radical" evidence="13">
    <location>
        <position position="365"/>
    </location>
</feature>
<evidence type="ECO:0000256" key="10">
    <source>
        <dbReference type="ARBA" id="ARBA00059220"/>
    </source>
</evidence>
<comment type="cofactor">
    <cofactor evidence="1">
        <name>(6R)-5,10-methylene-5,6,7,8-tetrahydrofolate</name>
        <dbReference type="ChEBI" id="CHEBI:15636"/>
    </cofactor>
</comment>
<dbReference type="SUPFAM" id="SSF52425">
    <property type="entry name" value="Cryptochrome/photolyase, N-terminal domain"/>
    <property type="match status" value="1"/>
</dbReference>
<comment type="similarity">
    <text evidence="14">Belongs to the DNA photolyase family.</text>
</comment>
<dbReference type="GO" id="GO:0071949">
    <property type="term" value="F:FAD binding"/>
    <property type="evidence" value="ECO:0007669"/>
    <property type="project" value="TreeGrafter"/>
</dbReference>
<dbReference type="InterPro" id="IPR018394">
    <property type="entry name" value="DNA_photolyase_1_CS_C"/>
</dbReference>
<name>A0A2R8CMG7_9GAMM</name>
<dbReference type="PANTHER" id="PTHR11455">
    <property type="entry name" value="CRYPTOCHROME"/>
    <property type="match status" value="1"/>
</dbReference>
<feature type="site" description="Electron transfer via tryptophanyl radical" evidence="13">
    <location>
        <position position="388"/>
    </location>
</feature>
<dbReference type="RefSeq" id="WP_108842877.1">
    <property type="nucleotide sequence ID" value="NZ_ONZI01000003.1"/>
</dbReference>
<dbReference type="InterPro" id="IPR005101">
    <property type="entry name" value="Cryptochr/Photolyase_FAD-bd"/>
</dbReference>
<feature type="domain" description="Photolyase/cryptochrome alpha/beta" evidence="15">
    <location>
        <begin position="4"/>
        <end position="136"/>
    </location>
</feature>
<evidence type="ECO:0000256" key="7">
    <source>
        <dbReference type="ARBA" id="ARBA00022991"/>
    </source>
</evidence>
<evidence type="ECO:0000256" key="2">
    <source>
        <dbReference type="ARBA" id="ARBA00005862"/>
    </source>
</evidence>
<dbReference type="InterPro" id="IPR006050">
    <property type="entry name" value="DNA_photolyase_N"/>
</dbReference>
<dbReference type="InterPro" id="IPR002081">
    <property type="entry name" value="Cryptochrome/DNA_photolyase_1"/>
</dbReference>
<keyword evidence="6 12" id="KW-0274">FAD</keyword>
<evidence type="ECO:0000313" key="17">
    <source>
        <dbReference type="Proteomes" id="UP000244934"/>
    </source>
</evidence>
<evidence type="ECO:0000256" key="9">
    <source>
        <dbReference type="ARBA" id="ARBA00033999"/>
    </source>
</evidence>
<comment type="similarity">
    <text evidence="2">Belongs to the DNA photolyase class-1 family.</text>
</comment>
<keyword evidence="7 14" id="KW-0157">Chromophore</keyword>
<dbReference type="GO" id="GO:0003904">
    <property type="term" value="F:deoxyribodipyrimidine photo-lyase activity"/>
    <property type="evidence" value="ECO:0007669"/>
    <property type="project" value="UniProtKB-EC"/>
</dbReference>
<dbReference type="InterPro" id="IPR036134">
    <property type="entry name" value="Crypto/Photolyase_FAD-like_sf"/>
</dbReference>
<keyword evidence="16" id="KW-0456">Lyase</keyword>
<comment type="cofactor">
    <cofactor evidence="12">
        <name>FAD</name>
        <dbReference type="ChEBI" id="CHEBI:57692"/>
    </cofactor>
    <text evidence="12">Binds 1 FAD per subunit.</text>
</comment>
<feature type="binding site" evidence="12">
    <location>
        <position position="226"/>
    </location>
    <ligand>
        <name>FAD</name>
        <dbReference type="ChEBI" id="CHEBI:57692"/>
    </ligand>
</feature>
<dbReference type="NCBIfam" id="NF007955">
    <property type="entry name" value="PRK10674.1"/>
    <property type="match status" value="1"/>
</dbReference>
<dbReference type="FunFam" id="1.10.579.10:FF:000003">
    <property type="entry name" value="Deoxyribodipyrimidine photo-lyase"/>
    <property type="match status" value="1"/>
</dbReference>
<keyword evidence="5 12" id="KW-0285">Flavoprotein</keyword>
<dbReference type="AlphaFoldDB" id="A0A2R8CMG7"/>
<dbReference type="EMBL" id="ONZI01000003">
    <property type="protein sequence ID" value="SPJ34032.1"/>
    <property type="molecule type" value="Genomic_DNA"/>
</dbReference>
<accession>A0A2R8CMG7</accession>
<dbReference type="GO" id="GO:0003677">
    <property type="term" value="F:DNA binding"/>
    <property type="evidence" value="ECO:0007669"/>
    <property type="project" value="TreeGrafter"/>
</dbReference>
<comment type="function">
    <text evidence="10">Involved in repair of UV radiation-induced DNA damage. Catalyzes the light-dependent monomerization (300-600 nm) of cyclobutyl pyrimidine dimers (in cis-syn configuration), which are formed between adjacent bases on the same DNA strand upon exposure to ultraviolet radiation.</text>
</comment>
<evidence type="ECO:0000256" key="8">
    <source>
        <dbReference type="ARBA" id="ARBA00031671"/>
    </source>
</evidence>
<evidence type="ECO:0000259" key="15">
    <source>
        <dbReference type="PROSITE" id="PS51645"/>
    </source>
</evidence>
<protein>
    <recommendedName>
        <fullName evidence="4">Deoxyribodipyrimidine photo-lyase</fullName>
        <ecNumber evidence="3">4.1.99.3</ecNumber>
    </recommendedName>
    <alternativeName>
        <fullName evidence="8">DNA photolyase</fullName>
    </alternativeName>
    <alternativeName>
        <fullName evidence="11">Photoreactivating enzyme</fullName>
    </alternativeName>
</protein>
<evidence type="ECO:0000256" key="5">
    <source>
        <dbReference type="ARBA" id="ARBA00022630"/>
    </source>
</evidence>
<evidence type="ECO:0000256" key="4">
    <source>
        <dbReference type="ARBA" id="ARBA00014046"/>
    </source>
</evidence>
<dbReference type="PROSITE" id="PS51645">
    <property type="entry name" value="PHR_CRY_ALPHA_BETA"/>
    <property type="match status" value="1"/>
</dbReference>
<dbReference type="EC" id="4.1.99.3" evidence="3"/>
<feature type="binding site" evidence="12">
    <location>
        <begin position="280"/>
        <end position="287"/>
    </location>
    <ligand>
        <name>FAD</name>
        <dbReference type="ChEBI" id="CHEBI:57692"/>
    </ligand>
</feature>
<evidence type="ECO:0000256" key="11">
    <source>
        <dbReference type="ARBA" id="ARBA00083107"/>
    </source>
</evidence>
<sequence>MGSKRQLVWFRTDLRCEDNTALHHAAQRGPVIGVVFWTPQQWRQHGHGDNKLAFWQRGVEVLSKHLDSLNIPLKIISAEHFDALPAQLLELAQALNCEAVHFNDEYGLNERRRDRQVSEQLHQNDLSVHRYTDQVAFTPGELLTGDGRYYSVFTPFYKSWLKNIGANQLQQFDAPKVQTAPDNVAGDTIPESDTSNAVISADEWPAGEEAAQDRLARFLQKRAHHYENGRDFPAMTATSGLSAWLALGMISWRQCINAAAARNGGHLGDGDSNLQSWISEIIWREFYQHVLVGFPRVNCYQPFQEHTKALVWRDSDEDFQRWCDGNTGYPLVDAAMRQLTTTGWMHNRLRMVTAMFLSKHLLIDWRRGEAFFLQHLVDGELGANNGGWQWAASTGTDASPYFRIFNPTTQSRRFDPEGIFIAEFVPELANVAAKKRHAPDAATCKQTGYPVPMVDHRVARQRALDAFKALS</sequence>
<evidence type="ECO:0000313" key="16">
    <source>
        <dbReference type="EMBL" id="SPJ34032.1"/>
    </source>
</evidence>
<feature type="binding site" evidence="12">
    <location>
        <position position="277"/>
    </location>
    <ligand>
        <name>FAD</name>
        <dbReference type="ChEBI" id="CHEBI:57692"/>
    </ligand>
</feature>
<evidence type="ECO:0000256" key="1">
    <source>
        <dbReference type="ARBA" id="ARBA00001932"/>
    </source>
</evidence>
<evidence type="ECO:0000256" key="14">
    <source>
        <dbReference type="RuleBase" id="RU004182"/>
    </source>
</evidence>
<evidence type="ECO:0000256" key="3">
    <source>
        <dbReference type="ARBA" id="ARBA00013149"/>
    </source>
</evidence>
<gene>
    <name evidence="16" type="primary">phrA</name>
    <name evidence="16" type="ORF">KSP9073_02064</name>
</gene>
<dbReference type="Pfam" id="PF03441">
    <property type="entry name" value="FAD_binding_7"/>
    <property type="match status" value="1"/>
</dbReference>
<evidence type="ECO:0000256" key="13">
    <source>
        <dbReference type="PIRSR" id="PIRSR602081-2"/>
    </source>
</evidence>
<proteinExistence type="inferred from homology"/>
<feature type="binding site" evidence="12">
    <location>
        <begin position="238"/>
        <end position="242"/>
    </location>
    <ligand>
        <name>FAD</name>
        <dbReference type="ChEBI" id="CHEBI:57692"/>
    </ligand>
</feature>
<comment type="catalytic activity">
    <reaction evidence="9">
        <text>cyclobutadipyrimidine (in DNA) = 2 pyrimidine residues (in DNA).</text>
        <dbReference type="EC" id="4.1.99.3"/>
    </reaction>
</comment>
<dbReference type="Pfam" id="PF00875">
    <property type="entry name" value="DNA_photolyase"/>
    <property type="match status" value="1"/>
</dbReference>
<dbReference type="InterPro" id="IPR036155">
    <property type="entry name" value="Crypto/Photolyase_N_sf"/>
</dbReference>